<dbReference type="Proteomes" id="UP001139179">
    <property type="component" value="Unassembled WGS sequence"/>
</dbReference>
<dbReference type="Pfam" id="PF06961">
    <property type="entry name" value="DUF1294"/>
    <property type="match status" value="1"/>
</dbReference>
<evidence type="ECO:0000256" key="1">
    <source>
        <dbReference type="SAM" id="Phobius"/>
    </source>
</evidence>
<reference evidence="2" key="1">
    <citation type="submission" date="2022-05" db="EMBL/GenBank/DDBJ databases">
        <title>Comparative Genomics of Spacecraft Associated Microbes.</title>
        <authorList>
            <person name="Tran M.T."/>
            <person name="Wright A."/>
            <person name="Seuylemezian A."/>
            <person name="Eisen J."/>
            <person name="Coil D."/>
        </authorList>
    </citation>
    <scope>NUCLEOTIDE SEQUENCE</scope>
    <source>
        <strain evidence="2">214.1.1</strain>
    </source>
</reference>
<keyword evidence="1" id="KW-0812">Transmembrane</keyword>
<dbReference type="AlphaFoldDB" id="A0A9X2DS22"/>
<dbReference type="EMBL" id="JAMBOL010000026">
    <property type="protein sequence ID" value="MCM3716004.1"/>
    <property type="molecule type" value="Genomic_DNA"/>
</dbReference>
<evidence type="ECO:0000313" key="2">
    <source>
        <dbReference type="EMBL" id="MCM3716004.1"/>
    </source>
</evidence>
<keyword evidence="3" id="KW-1185">Reference proteome</keyword>
<name>A0A9X2DS22_9BACI</name>
<sequence>MGAGVLYLLIVNVLSFIVVGADKQKARKRQRRISERTLFLWAIIGGSVGSYIGMRCFHHKTKHKRFMIGVPLIIVIQVLALAFIISAIQA</sequence>
<accession>A0A9X2DS22</accession>
<feature type="transmembrane region" description="Helical" evidence="1">
    <location>
        <begin position="6"/>
        <end position="21"/>
    </location>
</feature>
<keyword evidence="1" id="KW-1133">Transmembrane helix</keyword>
<dbReference type="RefSeq" id="WP_251224684.1">
    <property type="nucleotide sequence ID" value="NZ_JAMBOL010000026.1"/>
</dbReference>
<proteinExistence type="predicted"/>
<comment type="caution">
    <text evidence="2">The sequence shown here is derived from an EMBL/GenBank/DDBJ whole genome shotgun (WGS) entry which is preliminary data.</text>
</comment>
<organism evidence="2 3">
    <name type="scientific">Halalkalibacter oceani</name>
    <dbReference type="NCBI Taxonomy" id="1653776"/>
    <lineage>
        <taxon>Bacteria</taxon>
        <taxon>Bacillati</taxon>
        <taxon>Bacillota</taxon>
        <taxon>Bacilli</taxon>
        <taxon>Bacillales</taxon>
        <taxon>Bacillaceae</taxon>
        <taxon>Halalkalibacter</taxon>
    </lineage>
</organism>
<protein>
    <submittedName>
        <fullName evidence="2">DUF1294 domain-containing protein</fullName>
    </submittedName>
</protein>
<keyword evidence="1" id="KW-0472">Membrane</keyword>
<evidence type="ECO:0000313" key="3">
    <source>
        <dbReference type="Proteomes" id="UP001139179"/>
    </source>
</evidence>
<feature type="transmembrane region" description="Helical" evidence="1">
    <location>
        <begin position="66"/>
        <end position="88"/>
    </location>
</feature>
<dbReference type="InterPro" id="IPR010718">
    <property type="entry name" value="DUF1294"/>
</dbReference>
<gene>
    <name evidence="2" type="ORF">M3202_18290</name>
</gene>
<feature type="transmembrane region" description="Helical" evidence="1">
    <location>
        <begin position="33"/>
        <end position="54"/>
    </location>
</feature>